<dbReference type="Proteomes" id="UP001153292">
    <property type="component" value="Chromosome 2"/>
</dbReference>
<organism evidence="1 2">
    <name type="scientific">Chilo suppressalis</name>
    <name type="common">Asiatic rice borer moth</name>
    <dbReference type="NCBI Taxonomy" id="168631"/>
    <lineage>
        <taxon>Eukaryota</taxon>
        <taxon>Metazoa</taxon>
        <taxon>Ecdysozoa</taxon>
        <taxon>Arthropoda</taxon>
        <taxon>Hexapoda</taxon>
        <taxon>Insecta</taxon>
        <taxon>Pterygota</taxon>
        <taxon>Neoptera</taxon>
        <taxon>Endopterygota</taxon>
        <taxon>Lepidoptera</taxon>
        <taxon>Glossata</taxon>
        <taxon>Ditrysia</taxon>
        <taxon>Pyraloidea</taxon>
        <taxon>Crambidae</taxon>
        <taxon>Crambinae</taxon>
        <taxon>Chilo</taxon>
    </lineage>
</organism>
<name>A0ABN8B7T8_CHISP</name>
<reference evidence="1" key="1">
    <citation type="submission" date="2021-12" db="EMBL/GenBank/DDBJ databases">
        <authorList>
            <person name="King R."/>
        </authorList>
    </citation>
    <scope>NUCLEOTIDE SEQUENCE</scope>
</reference>
<protein>
    <recommendedName>
        <fullName evidence="3">DUF4806 domain-containing protein</fullName>
    </recommendedName>
</protein>
<evidence type="ECO:0000313" key="2">
    <source>
        <dbReference type="Proteomes" id="UP001153292"/>
    </source>
</evidence>
<dbReference type="EMBL" id="OU963895">
    <property type="protein sequence ID" value="CAH0402070.1"/>
    <property type="molecule type" value="Genomic_DNA"/>
</dbReference>
<proteinExistence type="predicted"/>
<evidence type="ECO:0008006" key="3">
    <source>
        <dbReference type="Google" id="ProtNLM"/>
    </source>
</evidence>
<accession>A0ABN8B7T8</accession>
<gene>
    <name evidence="1" type="ORF">CHILSU_LOCUS5307</name>
</gene>
<evidence type="ECO:0000313" key="1">
    <source>
        <dbReference type="EMBL" id="CAH0402070.1"/>
    </source>
</evidence>
<dbReference type="Gene3D" id="3.30.70.1820">
    <property type="entry name" value="L1 transposable element, RRM domain"/>
    <property type="match status" value="1"/>
</dbReference>
<keyword evidence="2" id="KW-1185">Reference proteome</keyword>
<sequence>MAKIFETRMAEFQAELKQATASRKNSNTIAALNTEFVNFKAFVCNGLAVLRAELDSLCNRMDRIEMRFRRKMLLVHGIPEKKDEDTCATVVSTLATKCKIQSLTVDNIASSYRMGKQGNSKPRPIVVKFSDFSVRTKLWKNKAALKGSKITLSEFLTAARDKFGISNCWTQDGTIHAKTEGGGRRKVESLAYLRTIIASASTTSNTTTSNATITSCNTGTTFD</sequence>